<accession>A0A392TNC4</accession>
<dbReference type="Proteomes" id="UP000265520">
    <property type="component" value="Unassembled WGS sequence"/>
</dbReference>
<protein>
    <submittedName>
        <fullName evidence="2">Formin-like protein</fullName>
    </submittedName>
</protein>
<comment type="caution">
    <text evidence="2">The sequence shown here is derived from an EMBL/GenBank/DDBJ whole genome shotgun (WGS) entry which is preliminary data.</text>
</comment>
<keyword evidence="3" id="KW-1185">Reference proteome</keyword>
<feature type="compositionally biased region" description="Pro residues" evidence="1">
    <location>
        <begin position="1"/>
        <end position="28"/>
    </location>
</feature>
<evidence type="ECO:0000256" key="1">
    <source>
        <dbReference type="SAM" id="MobiDB-lite"/>
    </source>
</evidence>
<feature type="non-terminal residue" evidence="2">
    <location>
        <position position="51"/>
    </location>
</feature>
<sequence>MSSSSPPQPLSPPFFPTYQSPPQPPSPPFLATFPANISSLLLPTPHTKTHN</sequence>
<evidence type="ECO:0000313" key="3">
    <source>
        <dbReference type="Proteomes" id="UP000265520"/>
    </source>
</evidence>
<feature type="region of interest" description="Disordered" evidence="1">
    <location>
        <begin position="1"/>
        <end position="32"/>
    </location>
</feature>
<dbReference type="EMBL" id="LXQA010623347">
    <property type="protein sequence ID" value="MCI62681.1"/>
    <property type="molecule type" value="Genomic_DNA"/>
</dbReference>
<reference evidence="2 3" key="1">
    <citation type="journal article" date="2018" name="Front. Plant Sci.">
        <title>Red Clover (Trifolium pratense) and Zigzag Clover (T. medium) - A Picture of Genomic Similarities and Differences.</title>
        <authorList>
            <person name="Dluhosova J."/>
            <person name="Istvanek J."/>
            <person name="Nedelnik J."/>
            <person name="Repkova J."/>
        </authorList>
    </citation>
    <scope>NUCLEOTIDE SEQUENCE [LARGE SCALE GENOMIC DNA]</scope>
    <source>
        <strain evidence="3">cv. 10/8</strain>
        <tissue evidence="2">Leaf</tissue>
    </source>
</reference>
<evidence type="ECO:0000313" key="2">
    <source>
        <dbReference type="EMBL" id="MCI62681.1"/>
    </source>
</evidence>
<dbReference type="AlphaFoldDB" id="A0A392TNC4"/>
<organism evidence="2 3">
    <name type="scientific">Trifolium medium</name>
    <dbReference type="NCBI Taxonomy" id="97028"/>
    <lineage>
        <taxon>Eukaryota</taxon>
        <taxon>Viridiplantae</taxon>
        <taxon>Streptophyta</taxon>
        <taxon>Embryophyta</taxon>
        <taxon>Tracheophyta</taxon>
        <taxon>Spermatophyta</taxon>
        <taxon>Magnoliopsida</taxon>
        <taxon>eudicotyledons</taxon>
        <taxon>Gunneridae</taxon>
        <taxon>Pentapetalae</taxon>
        <taxon>rosids</taxon>
        <taxon>fabids</taxon>
        <taxon>Fabales</taxon>
        <taxon>Fabaceae</taxon>
        <taxon>Papilionoideae</taxon>
        <taxon>50 kb inversion clade</taxon>
        <taxon>NPAAA clade</taxon>
        <taxon>Hologalegina</taxon>
        <taxon>IRL clade</taxon>
        <taxon>Trifolieae</taxon>
        <taxon>Trifolium</taxon>
    </lineage>
</organism>
<proteinExistence type="predicted"/>
<name>A0A392TNC4_9FABA</name>